<accession>A0A379JYK0</accession>
<dbReference type="Proteomes" id="UP000255303">
    <property type="component" value="Unassembled WGS sequence"/>
</dbReference>
<name>A0A379JYK0_ECTOL</name>
<dbReference type="InterPro" id="IPR015424">
    <property type="entry name" value="PyrdxlP-dep_Trfase"/>
</dbReference>
<proteinExistence type="predicted"/>
<dbReference type="EMBL" id="UGUV01000002">
    <property type="protein sequence ID" value="SUD53707.1"/>
    <property type="molecule type" value="Genomic_DNA"/>
</dbReference>
<organism evidence="1 2">
    <name type="scientific">Ectopseudomonas oleovorans</name>
    <name type="common">Pseudomonas oleovorans</name>
    <dbReference type="NCBI Taxonomy" id="301"/>
    <lineage>
        <taxon>Bacteria</taxon>
        <taxon>Pseudomonadati</taxon>
        <taxon>Pseudomonadota</taxon>
        <taxon>Gammaproteobacteria</taxon>
        <taxon>Pseudomonadales</taxon>
        <taxon>Pseudomonadaceae</taxon>
        <taxon>Ectopseudomonas</taxon>
    </lineage>
</organism>
<evidence type="ECO:0000313" key="2">
    <source>
        <dbReference type="Proteomes" id="UP000255303"/>
    </source>
</evidence>
<reference evidence="1 2" key="1">
    <citation type="submission" date="2018-06" db="EMBL/GenBank/DDBJ databases">
        <authorList>
            <consortium name="Pathogen Informatics"/>
            <person name="Doyle S."/>
        </authorList>
    </citation>
    <scope>NUCLEOTIDE SEQUENCE [LARGE SCALE GENOMIC DNA]</scope>
    <source>
        <strain evidence="1 2">NCTC10692</strain>
    </source>
</reference>
<sequence>MLLQSDAIGGYFSLELPKSKQHYHPDLLNFQSARAAFYALLEAGLPSKVWMPYYICDSMLSPLHELGVPVSFYSLNSDFSIKDDIELLDCEWILYVNYFGICGAEQNRLLSKYPKEQLVFDHSQAFFQKPLDCLATIFSPRKFFGVPDGGGLSTQLKLRNGLARDESSYDRTKHLLKRACFTPEKGYADYQVAESTLQNCQPKGMSVFTDHLLKTIDYTTVKDQRNNNFWYLHEALASVNKIQVDRKYVDGPMVYPFLTDNASLKSELIQRRIFIPTYWPEVEQRSNSGMFEHKLLAGLNALPCDQRYSVKEMDEILKVVSNG</sequence>
<protein>
    <recommendedName>
        <fullName evidence="3">dTDP-4-amino-4,6-dideoxygalactose transaminase</fullName>
    </recommendedName>
</protein>
<dbReference type="AlphaFoldDB" id="A0A379JYK0"/>
<dbReference type="SUPFAM" id="SSF53383">
    <property type="entry name" value="PLP-dependent transferases"/>
    <property type="match status" value="1"/>
</dbReference>
<evidence type="ECO:0000313" key="1">
    <source>
        <dbReference type="EMBL" id="SUD53707.1"/>
    </source>
</evidence>
<dbReference type="RefSeq" id="WP_139204980.1">
    <property type="nucleotide sequence ID" value="NZ_FNZC01000037.1"/>
</dbReference>
<gene>
    <name evidence="1" type="ORF">NCTC10692_04248</name>
</gene>
<evidence type="ECO:0008006" key="3">
    <source>
        <dbReference type="Google" id="ProtNLM"/>
    </source>
</evidence>